<protein>
    <submittedName>
        <fullName evidence="1">Uncharacterized protein</fullName>
    </submittedName>
</protein>
<dbReference type="EMBL" id="FWFQ01000008">
    <property type="protein sequence ID" value="SLN30048.1"/>
    <property type="molecule type" value="Genomic_DNA"/>
</dbReference>
<accession>A0A1Y5S0T1</accession>
<evidence type="ECO:0000313" key="2">
    <source>
        <dbReference type="Proteomes" id="UP000193409"/>
    </source>
</evidence>
<name>A0A1Y5S0T1_9RHOB</name>
<proteinExistence type="predicted"/>
<dbReference type="RefSeq" id="WP_085867974.1">
    <property type="nucleotide sequence ID" value="NZ_FWFQ01000008.1"/>
</dbReference>
<dbReference type="Proteomes" id="UP000193409">
    <property type="component" value="Unassembled WGS sequence"/>
</dbReference>
<sequence length="114" mass="13050">MSEFLPKEVREGLEQARLRDAKFVSRLRVHSGGEVFRILKMTDDGFTLDGEKGLRGFVEIYEGNRPISQCLIVRADSDGDEVRYIFKRRTPIRDRAALDFAEPDNKPAGLLSRH</sequence>
<dbReference type="AlphaFoldDB" id="A0A1Y5S0T1"/>
<dbReference type="OrthoDB" id="7658488at2"/>
<gene>
    <name evidence="1" type="ORF">PSA7680_01422</name>
</gene>
<keyword evidence="2" id="KW-1185">Reference proteome</keyword>
<reference evidence="1 2" key="1">
    <citation type="submission" date="2017-03" db="EMBL/GenBank/DDBJ databases">
        <authorList>
            <person name="Afonso C.L."/>
            <person name="Miller P.J."/>
            <person name="Scott M.A."/>
            <person name="Spackman E."/>
            <person name="Goraichik I."/>
            <person name="Dimitrov K.M."/>
            <person name="Suarez D.L."/>
            <person name="Swayne D.E."/>
        </authorList>
    </citation>
    <scope>NUCLEOTIDE SEQUENCE [LARGE SCALE GENOMIC DNA]</scope>
    <source>
        <strain evidence="1 2">CECT 7680</strain>
    </source>
</reference>
<organism evidence="1 2">
    <name type="scientific">Pseudoruegeria aquimaris</name>
    <dbReference type="NCBI Taxonomy" id="393663"/>
    <lineage>
        <taxon>Bacteria</taxon>
        <taxon>Pseudomonadati</taxon>
        <taxon>Pseudomonadota</taxon>
        <taxon>Alphaproteobacteria</taxon>
        <taxon>Rhodobacterales</taxon>
        <taxon>Roseobacteraceae</taxon>
        <taxon>Pseudoruegeria</taxon>
    </lineage>
</organism>
<evidence type="ECO:0000313" key="1">
    <source>
        <dbReference type="EMBL" id="SLN30048.1"/>
    </source>
</evidence>